<proteinExistence type="predicted"/>
<accession>A0ACD0P1G3</accession>
<organism evidence="1 2">
    <name type="scientific">Violaceomyces palustris</name>
    <dbReference type="NCBI Taxonomy" id="1673888"/>
    <lineage>
        <taxon>Eukaryota</taxon>
        <taxon>Fungi</taxon>
        <taxon>Dikarya</taxon>
        <taxon>Basidiomycota</taxon>
        <taxon>Ustilaginomycotina</taxon>
        <taxon>Ustilaginomycetes</taxon>
        <taxon>Violaceomycetales</taxon>
        <taxon>Violaceomycetaceae</taxon>
        <taxon>Violaceomyces</taxon>
    </lineage>
</organism>
<dbReference type="Proteomes" id="UP000245626">
    <property type="component" value="Unassembled WGS sequence"/>
</dbReference>
<evidence type="ECO:0000313" key="1">
    <source>
        <dbReference type="EMBL" id="PWN51867.1"/>
    </source>
</evidence>
<dbReference type="EMBL" id="KZ819812">
    <property type="protein sequence ID" value="PWN51867.1"/>
    <property type="molecule type" value="Genomic_DNA"/>
</dbReference>
<sequence length="1067" mass="114296">MVFVTREQPAKQRRRMTLFGLGGSSKKPNNQQRQAPLPSKQHHINVDEDDLVDLHPSTDMPPIPASYMQQASHALPAMRASPRAPGMFDRRQNFNSRTRMESENRQRRETMNFQEYESDEEAMDRSVAVMSKSEKGSPVMGATLPDTVLSRIQDRDLSSQGHSRQRSHFSIPDVVITSCEEEGQEVHVELKIPPNKRRSFVIAKHPGTHNGPQQHASIAKAAKKAGRGLARPKPPLVKLDIEGLDNPSSPTGLGGGDTQSVSPASPASSTFSKGSSEIVKRSRKSSFPLLFGKKGQGADSPRTSPVDDVGSPTHVANPAFSSDRHNVYDSSSTASSIGPLATFSCESNPGGAQPPAASKAVDLPSPPITPVSPTRSLTKKEMKAKEKEELALIKELEKVDKMVRQHDNKTRKAAEKAEAKEKKRLAAVKKASSHESGSSSTGSGGSNSLDTGPTTKGGVATKAFKRMTIFSASSKAGRSAKLGRRNSALRKRESHLDDGVVNRRSDGFDLREPKGGFKVLGDHDRQKHQQPGPSSGSPPATPPRPPRPPSLPLNKRRSIESPTSESGRPPKITFTSPASSEASSRTLNEERELEREPSDSDEIERGDATAWGSPKNWSWTELDDPADLTFTSLIKRDAGPSPNAPRGFAPPTLYRPLVGASAPIGVVPTAEVGTKRDSGSTLSRRSSIQRVLAMVDAEDEMLRKRASLRRRGSKQRVGQAQRGSKRASRVVDEGGDLSRTSSISSDLHSSSNTKRRSFIGSSGGSKETEWTPTEGIEELSGGSPVEWVDSKPRADELVLLNDLRAAQAASMNLERVLDSMDAADDTEVEEDGEEDHEGQRTPLAAIENRPIEITPATMNATEKVTKPNVPLTASPPRAARPPKSARRSISGDSRSITPPNVPTVDTSSSIVTRSARTLPSPPCSPPRSSSIGATTTSTKGLSSPTKASFKNPPTLPPLSSLTEGTSSLSDFTISPCPILSTSSSSSSSSSSHSIASLVSSSGSSFGEKGILTSTTTSSPSSIASRRKRERRNPGEPIINIIEPSEDGHQQHNAVPAGSRSNPDPLIC</sequence>
<name>A0ACD0P1G3_9BASI</name>
<reference evidence="1 2" key="1">
    <citation type="journal article" date="2018" name="Mol. Biol. Evol.">
        <title>Broad Genomic Sampling Reveals a Smut Pathogenic Ancestry of the Fungal Clade Ustilaginomycotina.</title>
        <authorList>
            <person name="Kijpornyongpan T."/>
            <person name="Mondo S.J."/>
            <person name="Barry K."/>
            <person name="Sandor L."/>
            <person name="Lee J."/>
            <person name="Lipzen A."/>
            <person name="Pangilinan J."/>
            <person name="LaButti K."/>
            <person name="Hainaut M."/>
            <person name="Henrissat B."/>
            <person name="Grigoriev I.V."/>
            <person name="Spatafora J.W."/>
            <person name="Aime M.C."/>
        </authorList>
    </citation>
    <scope>NUCLEOTIDE SEQUENCE [LARGE SCALE GENOMIC DNA]</scope>
    <source>
        <strain evidence="1 2">SA 807</strain>
    </source>
</reference>
<evidence type="ECO:0000313" key="2">
    <source>
        <dbReference type="Proteomes" id="UP000245626"/>
    </source>
</evidence>
<gene>
    <name evidence="1" type="ORF">IE53DRAFT_367698</name>
</gene>
<protein>
    <submittedName>
        <fullName evidence="1">Uncharacterized protein</fullName>
    </submittedName>
</protein>
<keyword evidence="2" id="KW-1185">Reference proteome</keyword>